<protein>
    <submittedName>
        <fullName evidence="2">Uncharacterized protein</fullName>
    </submittedName>
</protein>
<dbReference type="STRING" id="1450537.A0A395HMK9"/>
<reference evidence="2 3" key="1">
    <citation type="submission" date="2018-02" db="EMBL/GenBank/DDBJ databases">
        <title>The genomes of Aspergillus section Nigri reveals drivers in fungal speciation.</title>
        <authorList>
            <consortium name="DOE Joint Genome Institute"/>
            <person name="Vesth T.C."/>
            <person name="Nybo J."/>
            <person name="Theobald S."/>
            <person name="Brandl J."/>
            <person name="Frisvad J.C."/>
            <person name="Nielsen K.F."/>
            <person name="Lyhne E.K."/>
            <person name="Kogle M.E."/>
            <person name="Kuo A."/>
            <person name="Riley R."/>
            <person name="Clum A."/>
            <person name="Nolan M."/>
            <person name="Lipzen A."/>
            <person name="Salamov A."/>
            <person name="Henrissat B."/>
            <person name="Wiebenga A."/>
            <person name="De vries R.P."/>
            <person name="Grigoriev I.V."/>
            <person name="Mortensen U.H."/>
            <person name="Andersen M.R."/>
            <person name="Baker S.E."/>
        </authorList>
    </citation>
    <scope>NUCLEOTIDE SEQUENCE [LARGE SCALE GENOMIC DNA]</scope>
    <source>
        <strain evidence="2 3">CBS 101889</strain>
    </source>
</reference>
<evidence type="ECO:0000313" key="2">
    <source>
        <dbReference type="EMBL" id="RAL08485.1"/>
    </source>
</evidence>
<dbReference type="RefSeq" id="XP_025547639.1">
    <property type="nucleotide sequence ID" value="XM_025697281.1"/>
</dbReference>
<dbReference type="VEuPathDB" id="FungiDB:BO97DRAFT_428311"/>
<accession>A0A395HMK9</accession>
<feature type="transmembrane region" description="Helical" evidence="1">
    <location>
        <begin position="6"/>
        <end position="23"/>
    </location>
</feature>
<sequence>MEIASPVLAAFITFFLFPVLLAVKRLYFHPLSRYNVPLLWALTRVPYMLAFATDS</sequence>
<organism evidence="2 3">
    <name type="scientific">Aspergillus homomorphus (strain CBS 101889)</name>
    <dbReference type="NCBI Taxonomy" id="1450537"/>
    <lineage>
        <taxon>Eukaryota</taxon>
        <taxon>Fungi</taxon>
        <taxon>Dikarya</taxon>
        <taxon>Ascomycota</taxon>
        <taxon>Pezizomycotina</taxon>
        <taxon>Eurotiomycetes</taxon>
        <taxon>Eurotiomycetidae</taxon>
        <taxon>Eurotiales</taxon>
        <taxon>Aspergillaceae</taxon>
        <taxon>Aspergillus</taxon>
        <taxon>Aspergillus subgen. Circumdati</taxon>
    </lineage>
</organism>
<dbReference type="AlphaFoldDB" id="A0A395HMK9"/>
<evidence type="ECO:0000313" key="3">
    <source>
        <dbReference type="Proteomes" id="UP000248961"/>
    </source>
</evidence>
<keyword evidence="1" id="KW-1133">Transmembrane helix</keyword>
<name>A0A395HMK9_ASPHC</name>
<dbReference type="EMBL" id="KZ824313">
    <property type="protein sequence ID" value="RAL08485.1"/>
    <property type="molecule type" value="Genomic_DNA"/>
</dbReference>
<keyword evidence="3" id="KW-1185">Reference proteome</keyword>
<dbReference type="GeneID" id="37201570"/>
<proteinExistence type="predicted"/>
<dbReference type="OrthoDB" id="1470350at2759"/>
<keyword evidence="1" id="KW-0472">Membrane</keyword>
<gene>
    <name evidence="2" type="ORF">BO97DRAFT_428311</name>
</gene>
<keyword evidence="1" id="KW-0812">Transmembrane</keyword>
<evidence type="ECO:0000256" key="1">
    <source>
        <dbReference type="SAM" id="Phobius"/>
    </source>
</evidence>
<dbReference type="Proteomes" id="UP000248961">
    <property type="component" value="Unassembled WGS sequence"/>
</dbReference>